<feature type="domain" description="Dynein heavy chain C-terminal" evidence="1">
    <location>
        <begin position="2"/>
        <end position="271"/>
    </location>
</feature>
<evidence type="ECO:0000259" key="1">
    <source>
        <dbReference type="Pfam" id="PF18199"/>
    </source>
</evidence>
<evidence type="ECO:0000313" key="2">
    <source>
        <dbReference type="EMBL" id="KAI6654800.1"/>
    </source>
</evidence>
<dbReference type="PANTHER" id="PTHR46961">
    <property type="entry name" value="DYNEIN HEAVY CHAIN 1, AXONEMAL-LIKE PROTEIN"/>
    <property type="match status" value="1"/>
</dbReference>
<dbReference type="Gene3D" id="1.20.1270.280">
    <property type="match status" value="1"/>
</dbReference>
<name>A0AAV7K214_9METZ</name>
<dbReference type="PANTHER" id="PTHR46961:SF5">
    <property type="entry name" value="DYNEIN AXONEMAL HEAVY CHAIN 1"/>
    <property type="match status" value="1"/>
</dbReference>
<comment type="caution">
    <text evidence="2">The sequence shown here is derived from an EMBL/GenBank/DDBJ whole genome shotgun (WGS) entry which is preliminary data.</text>
</comment>
<keyword evidence="3" id="KW-1185">Reference proteome</keyword>
<dbReference type="AlphaFoldDB" id="A0AAV7K214"/>
<dbReference type="Proteomes" id="UP001165289">
    <property type="component" value="Unassembled WGS sequence"/>
</dbReference>
<proteinExistence type="predicted"/>
<protein>
    <submittedName>
        <fullName evidence="2">Dynein heavy chain 1, axonemal</fullName>
    </submittedName>
</protein>
<sequence>MSKSILSKIPSPFQLKKVMEKYPVMYEESMNTVLVQEVIRYNKLIQTIIQSLNDLLKALKGLVVMSQQLEEMSISLFNNTVPKVWADKAYPSLKPLGAWVDDLVERVKFIQGWITDGIPLVFWFSGFFFPQAFLTGTLQNYARRTKISIDVISFDFQVIKTPYTEVTEKSEGGCYIRGLYIEGARWSYGAHELTESRPKELYTEVPVILLMPMANRGTPDKGVYDCPLYKTLTRAGTLSTTGHSTNFVVSIELPTSMPQYHWIKRGVAMLCALNY</sequence>
<dbReference type="Gene3D" id="3.10.490.20">
    <property type="match status" value="1"/>
</dbReference>
<evidence type="ECO:0000313" key="3">
    <source>
        <dbReference type="Proteomes" id="UP001165289"/>
    </source>
</evidence>
<accession>A0AAV7K214</accession>
<dbReference type="Pfam" id="PF18199">
    <property type="entry name" value="Dynein_C"/>
    <property type="match status" value="1"/>
</dbReference>
<dbReference type="GO" id="GO:0030286">
    <property type="term" value="C:dynein complex"/>
    <property type="evidence" value="ECO:0007669"/>
    <property type="project" value="InterPro"/>
</dbReference>
<dbReference type="InterPro" id="IPR041228">
    <property type="entry name" value="Dynein_C"/>
</dbReference>
<dbReference type="GO" id="GO:0045505">
    <property type="term" value="F:dynein intermediate chain binding"/>
    <property type="evidence" value="ECO:0007669"/>
    <property type="project" value="InterPro"/>
</dbReference>
<dbReference type="InterPro" id="IPR043160">
    <property type="entry name" value="Dynein_C_barrel"/>
</dbReference>
<reference evidence="2 3" key="1">
    <citation type="journal article" date="2023" name="BMC Biol.">
        <title>The compact genome of the sponge Oopsacas minuta (Hexactinellida) is lacking key metazoan core genes.</title>
        <authorList>
            <person name="Santini S."/>
            <person name="Schenkelaars Q."/>
            <person name="Jourda C."/>
            <person name="Duchesne M."/>
            <person name="Belahbib H."/>
            <person name="Rocher C."/>
            <person name="Selva M."/>
            <person name="Riesgo A."/>
            <person name="Vervoort M."/>
            <person name="Leys S.P."/>
            <person name="Kodjabachian L."/>
            <person name="Le Bivic A."/>
            <person name="Borchiellini C."/>
            <person name="Claverie J.M."/>
            <person name="Renard E."/>
        </authorList>
    </citation>
    <scope>NUCLEOTIDE SEQUENCE [LARGE SCALE GENOMIC DNA]</scope>
    <source>
        <strain evidence="2">SPO-2</strain>
    </source>
</reference>
<gene>
    <name evidence="2" type="ORF">LOD99_2679</name>
</gene>
<dbReference type="GO" id="GO:0007018">
    <property type="term" value="P:microtubule-based movement"/>
    <property type="evidence" value="ECO:0007669"/>
    <property type="project" value="InterPro"/>
</dbReference>
<dbReference type="InterPro" id="IPR026983">
    <property type="entry name" value="DHC"/>
</dbReference>
<organism evidence="2 3">
    <name type="scientific">Oopsacas minuta</name>
    <dbReference type="NCBI Taxonomy" id="111878"/>
    <lineage>
        <taxon>Eukaryota</taxon>
        <taxon>Metazoa</taxon>
        <taxon>Porifera</taxon>
        <taxon>Hexactinellida</taxon>
        <taxon>Hexasterophora</taxon>
        <taxon>Lyssacinosida</taxon>
        <taxon>Leucopsacidae</taxon>
        <taxon>Oopsacas</taxon>
    </lineage>
</organism>
<dbReference type="GO" id="GO:0051959">
    <property type="term" value="F:dynein light intermediate chain binding"/>
    <property type="evidence" value="ECO:0007669"/>
    <property type="project" value="InterPro"/>
</dbReference>
<dbReference type="FunFam" id="1.20.1270.280:FF:000001">
    <property type="entry name" value="dynein heavy chain 7, axonemal"/>
    <property type="match status" value="1"/>
</dbReference>
<dbReference type="EMBL" id="JAKMXF010000221">
    <property type="protein sequence ID" value="KAI6654800.1"/>
    <property type="molecule type" value="Genomic_DNA"/>
</dbReference>
<dbReference type="FunFam" id="3.10.490.20:FF:000001">
    <property type="entry name" value="dynein heavy chain 7, axonemal"/>
    <property type="match status" value="1"/>
</dbReference>